<gene>
    <name evidence="2" type="ORF">DXN04_28740</name>
</gene>
<keyword evidence="1" id="KW-0732">Signal</keyword>
<dbReference type="OrthoDB" id="680903at2"/>
<accession>A0A3E1NTW3</accession>
<dbReference type="InterPro" id="IPR011990">
    <property type="entry name" value="TPR-like_helical_dom_sf"/>
</dbReference>
<feature type="signal peptide" evidence="1">
    <location>
        <begin position="1"/>
        <end position="23"/>
    </location>
</feature>
<sequence length="375" mass="42979">MIRTLLLLLLLPASALYAQQADAVMEYLQEQDYPRAIAYQQAHLDTNNIKQQSLLAYTYYLAGNDNAAIKTYQQVLALDSTNISAHQYIANICLNKQALLLAIPHLRRIAALRPNNPVAIRQLSFALLNNFEGKEGFALLQKAYQLNPDDPKTVNRLADGLLEQEKYSSADSILNIYLQKDSTQYYLIGTAIRSSYYLKNYKNCLALGKYLMTHEVVMPGAMSFVTSASFALKEYQFCVDIDQFMEDRKSPSEQIMYYAALAQTKLKHYEESNLLLDACINLARSKYLPGYYAAIASNDEGLKQYKPAIAYMDTAYYLSREPMHLYSIGRIYDVNMKNETAAKKYYKRYLQEGDSTDKQEAMIYKYLKETYFTTK</sequence>
<name>A0A3E1NTW3_9BACT</name>
<evidence type="ECO:0000313" key="2">
    <source>
        <dbReference type="EMBL" id="RFM31372.1"/>
    </source>
</evidence>
<dbReference type="SMART" id="SM00028">
    <property type="entry name" value="TPR"/>
    <property type="match status" value="2"/>
</dbReference>
<organism evidence="2 3">
    <name type="scientific">Chitinophaga silvisoli</name>
    <dbReference type="NCBI Taxonomy" id="2291814"/>
    <lineage>
        <taxon>Bacteria</taxon>
        <taxon>Pseudomonadati</taxon>
        <taxon>Bacteroidota</taxon>
        <taxon>Chitinophagia</taxon>
        <taxon>Chitinophagales</taxon>
        <taxon>Chitinophagaceae</taxon>
        <taxon>Chitinophaga</taxon>
    </lineage>
</organism>
<dbReference type="EMBL" id="QTJV01000014">
    <property type="protein sequence ID" value="RFM31372.1"/>
    <property type="molecule type" value="Genomic_DNA"/>
</dbReference>
<dbReference type="Proteomes" id="UP000261174">
    <property type="component" value="Unassembled WGS sequence"/>
</dbReference>
<dbReference type="AlphaFoldDB" id="A0A3E1NTW3"/>
<reference evidence="2 3" key="1">
    <citation type="submission" date="2018-08" db="EMBL/GenBank/DDBJ databases">
        <title>Chitinophaga sp. K20C18050901, a novel bacterium isolated from forest soil.</title>
        <authorList>
            <person name="Wang C."/>
        </authorList>
    </citation>
    <scope>NUCLEOTIDE SEQUENCE [LARGE SCALE GENOMIC DNA]</scope>
    <source>
        <strain evidence="2 3">K20C18050901</strain>
    </source>
</reference>
<comment type="caution">
    <text evidence="2">The sequence shown here is derived from an EMBL/GenBank/DDBJ whole genome shotgun (WGS) entry which is preliminary data.</text>
</comment>
<feature type="chain" id="PRO_5017654367" evidence="1">
    <location>
        <begin position="24"/>
        <end position="375"/>
    </location>
</feature>
<dbReference type="SUPFAM" id="SSF48452">
    <property type="entry name" value="TPR-like"/>
    <property type="match status" value="1"/>
</dbReference>
<dbReference type="InterPro" id="IPR019734">
    <property type="entry name" value="TPR_rpt"/>
</dbReference>
<evidence type="ECO:0000313" key="3">
    <source>
        <dbReference type="Proteomes" id="UP000261174"/>
    </source>
</evidence>
<dbReference type="RefSeq" id="WP_116856870.1">
    <property type="nucleotide sequence ID" value="NZ_QTJV01000014.1"/>
</dbReference>
<protein>
    <submittedName>
        <fullName evidence="2">Uncharacterized protein</fullName>
    </submittedName>
</protein>
<dbReference type="Gene3D" id="1.25.40.10">
    <property type="entry name" value="Tetratricopeptide repeat domain"/>
    <property type="match status" value="2"/>
</dbReference>
<evidence type="ECO:0000256" key="1">
    <source>
        <dbReference type="SAM" id="SignalP"/>
    </source>
</evidence>
<proteinExistence type="predicted"/>
<keyword evidence="3" id="KW-1185">Reference proteome</keyword>